<keyword evidence="2" id="KW-0812">Transmembrane</keyword>
<dbReference type="EMBL" id="AGSI01000001">
    <property type="protein sequence ID" value="EIE27236.1"/>
    <property type="molecule type" value="Genomic_DNA"/>
</dbReference>
<dbReference type="AlphaFoldDB" id="I0Z9B7"/>
<name>I0Z9B7_COCSC</name>
<dbReference type="GeneID" id="17045251"/>
<keyword evidence="2" id="KW-1133">Transmembrane helix</keyword>
<feature type="region of interest" description="Disordered" evidence="1">
    <location>
        <begin position="352"/>
        <end position="390"/>
    </location>
</feature>
<accession>I0Z9B7</accession>
<dbReference type="RefSeq" id="XP_005651780.1">
    <property type="nucleotide sequence ID" value="XM_005651723.1"/>
</dbReference>
<reference evidence="3 4" key="1">
    <citation type="journal article" date="2012" name="Genome Biol.">
        <title>The genome of the polar eukaryotic microalga coccomyxa subellipsoidea reveals traits of cold adaptation.</title>
        <authorList>
            <person name="Blanc G."/>
            <person name="Agarkova I."/>
            <person name="Grimwood J."/>
            <person name="Kuo A."/>
            <person name="Brueggeman A."/>
            <person name="Dunigan D."/>
            <person name="Gurnon J."/>
            <person name="Ladunga I."/>
            <person name="Lindquist E."/>
            <person name="Lucas S."/>
            <person name="Pangilinan J."/>
            <person name="Proschold T."/>
            <person name="Salamov A."/>
            <person name="Schmutz J."/>
            <person name="Weeks D."/>
            <person name="Yamada T."/>
            <person name="Claverie J.M."/>
            <person name="Grigoriev I."/>
            <person name="Van Etten J."/>
            <person name="Lomsadze A."/>
            <person name="Borodovsky M."/>
        </authorList>
    </citation>
    <scope>NUCLEOTIDE SEQUENCE [LARGE SCALE GENOMIC DNA]</scope>
    <source>
        <strain evidence="3 4">C-169</strain>
    </source>
</reference>
<feature type="transmembrane region" description="Helical" evidence="2">
    <location>
        <begin position="462"/>
        <end position="481"/>
    </location>
</feature>
<proteinExistence type="predicted"/>
<feature type="compositionally biased region" description="Low complexity" evidence="1">
    <location>
        <begin position="255"/>
        <end position="268"/>
    </location>
</feature>
<protein>
    <submittedName>
        <fullName evidence="3">Uncharacterized protein</fullName>
    </submittedName>
</protein>
<evidence type="ECO:0000313" key="3">
    <source>
        <dbReference type="EMBL" id="EIE27236.1"/>
    </source>
</evidence>
<feature type="region of interest" description="Disordered" evidence="1">
    <location>
        <begin position="255"/>
        <end position="316"/>
    </location>
</feature>
<comment type="caution">
    <text evidence="3">The sequence shown here is derived from an EMBL/GenBank/DDBJ whole genome shotgun (WGS) entry which is preliminary data.</text>
</comment>
<dbReference type="Proteomes" id="UP000007264">
    <property type="component" value="Unassembled WGS sequence"/>
</dbReference>
<feature type="transmembrane region" description="Helical" evidence="2">
    <location>
        <begin position="487"/>
        <end position="503"/>
    </location>
</feature>
<gene>
    <name evidence="3" type="ORF">COCSUDRAFT_55256</name>
</gene>
<evidence type="ECO:0000256" key="1">
    <source>
        <dbReference type="SAM" id="MobiDB-lite"/>
    </source>
</evidence>
<keyword evidence="4" id="KW-1185">Reference proteome</keyword>
<feature type="compositionally biased region" description="Polar residues" evidence="1">
    <location>
        <begin position="291"/>
        <end position="301"/>
    </location>
</feature>
<feature type="compositionally biased region" description="Polar residues" evidence="1">
    <location>
        <begin position="270"/>
        <end position="282"/>
    </location>
</feature>
<organism evidence="3 4">
    <name type="scientific">Coccomyxa subellipsoidea (strain C-169)</name>
    <name type="common">Green microalga</name>
    <dbReference type="NCBI Taxonomy" id="574566"/>
    <lineage>
        <taxon>Eukaryota</taxon>
        <taxon>Viridiplantae</taxon>
        <taxon>Chlorophyta</taxon>
        <taxon>core chlorophytes</taxon>
        <taxon>Trebouxiophyceae</taxon>
        <taxon>Trebouxiophyceae incertae sedis</taxon>
        <taxon>Coccomyxaceae</taxon>
        <taxon>Coccomyxa</taxon>
        <taxon>Coccomyxa subellipsoidea</taxon>
    </lineage>
</organism>
<sequence length="693" mass="76498">MVGIEYKIDYLVSPGLAKQVYDVRLYLFFSSELDAAEVSFFRSLYGAAHVRDLAIEDGADSSIGALAASFQAVKGKLATGQDIDSDATHLVYLLQLYACTFRRAIRRTAKDILQRLVGSGEGLPSQPAECRAAAAICELLDASEAAIHTLKKVCGECEDAKMPDWLREAWHLVEEVVLLEEHISLLKLAVKLDAVYQPQPEPQLEHPSQGGLPEIEEYQNCSDFGERRRLCEALRAQALECLAHCSSCAGLDGPATAPSASNAQQPSALRQPSSVPAAQEPSSFDIEQGAPVSSGSGQPDESTAEHSEWQLSAESRSSSARGASTLVFVNPRALFKALNKYSMAVTDRFTGTAQHTHSSDSPHCMPGSAQRSIEQDGGSQEEGGNAQQMRRSTQLLASARCLLLQQVQALEALATEHGYTESLLHSDSLTENEEVKVLKRHAQLAITLAPRMLRRSMLVDDIVGMTIAGLAMAFALLTMYWAFRSSAQFGILYIAIYIIGYMFKDRIKEWGKRYLQPIAEWFGIEFPDRVQKFRDYFGKAVGSCSERVRIKDGLDVPARVLRLRYAGHKSGPPSKGHMVKPERVLIYTKKMEVRWRALEEGLQGCSWAGRAMQPPHETHYALARDGCGRLGVNEAQTARVYHGPNPEKAMQLEKMRIVMDRSGIKRLEPCGDDALLAKTKRLPAPFAHRGHRR</sequence>
<evidence type="ECO:0000313" key="4">
    <source>
        <dbReference type="Proteomes" id="UP000007264"/>
    </source>
</evidence>
<evidence type="ECO:0000256" key="2">
    <source>
        <dbReference type="SAM" id="Phobius"/>
    </source>
</evidence>
<dbReference type="OrthoDB" id="517725at2759"/>
<feature type="compositionally biased region" description="Polar residues" evidence="1">
    <location>
        <begin position="352"/>
        <end position="361"/>
    </location>
</feature>
<dbReference type="KEGG" id="csl:COCSUDRAFT_55256"/>
<keyword evidence="2" id="KW-0472">Membrane</keyword>